<protein>
    <submittedName>
        <fullName evidence="1">Uncharacterized protein</fullName>
    </submittedName>
</protein>
<dbReference type="RefSeq" id="WP_007095484.1">
    <property type="nucleotide sequence ID" value="NZ_CP142125.1"/>
</dbReference>
<evidence type="ECO:0000313" key="2">
    <source>
        <dbReference type="Proteomes" id="UP000002945"/>
    </source>
</evidence>
<organism evidence="1 2">
    <name type="scientific">Kordia algicida OT-1</name>
    <dbReference type="NCBI Taxonomy" id="391587"/>
    <lineage>
        <taxon>Bacteria</taxon>
        <taxon>Pseudomonadati</taxon>
        <taxon>Bacteroidota</taxon>
        <taxon>Flavobacteriia</taxon>
        <taxon>Flavobacteriales</taxon>
        <taxon>Flavobacteriaceae</taxon>
        <taxon>Kordia</taxon>
    </lineage>
</organism>
<dbReference type="AlphaFoldDB" id="A9DL41"/>
<accession>A9DL41</accession>
<reference evidence="1 2" key="1">
    <citation type="journal article" date="2011" name="J. Bacteriol.">
        <title>Genome sequence of the algicidal bacterium Kordia algicida OT-1.</title>
        <authorList>
            <person name="Lee H.S."/>
            <person name="Kang S.G."/>
            <person name="Kwon K.K."/>
            <person name="Lee J.H."/>
            <person name="Kim S.J."/>
        </authorList>
    </citation>
    <scope>NUCLEOTIDE SEQUENCE [LARGE SCALE GENOMIC DNA]</scope>
    <source>
        <strain evidence="1 2">OT-1</strain>
    </source>
</reference>
<dbReference type="EMBL" id="ABIB01000001">
    <property type="protein sequence ID" value="EDP98473.1"/>
    <property type="molecule type" value="Genomic_DNA"/>
</dbReference>
<comment type="caution">
    <text evidence="1">The sequence shown here is derived from an EMBL/GenBank/DDBJ whole genome shotgun (WGS) entry which is preliminary data.</text>
</comment>
<gene>
    <name evidence="1" type="ORF">KAOT1_14687</name>
</gene>
<proteinExistence type="predicted"/>
<name>A9DL41_9FLAO</name>
<evidence type="ECO:0000313" key="1">
    <source>
        <dbReference type="EMBL" id="EDP98473.1"/>
    </source>
</evidence>
<dbReference type="HOGENOM" id="CLU_2601427_0_0_10"/>
<dbReference type="OrthoDB" id="1446891at2"/>
<sequence>MKKQNFQKKLAFKTTKISHVSYLNTVRGGAAARFTENPCIISDVDTCQTVTEPIKLTEAIRCTHTIGNGQNPDGTPCKF</sequence>
<keyword evidence="2" id="KW-1185">Reference proteome</keyword>
<dbReference type="Proteomes" id="UP000002945">
    <property type="component" value="Unassembled WGS sequence"/>
</dbReference>